<feature type="region of interest" description="Disordered" evidence="1">
    <location>
        <begin position="420"/>
        <end position="442"/>
    </location>
</feature>
<gene>
    <name evidence="2" type="ORF">H9747_07360</name>
</gene>
<reference evidence="2" key="1">
    <citation type="journal article" date="2021" name="PeerJ">
        <title>Extensive microbial diversity within the chicken gut microbiome revealed by metagenomics and culture.</title>
        <authorList>
            <person name="Gilroy R."/>
            <person name="Ravi A."/>
            <person name="Getino M."/>
            <person name="Pursley I."/>
            <person name="Horton D.L."/>
            <person name="Alikhan N.F."/>
            <person name="Baker D."/>
            <person name="Gharbi K."/>
            <person name="Hall N."/>
            <person name="Watson M."/>
            <person name="Adriaenssens E.M."/>
            <person name="Foster-Nyarko E."/>
            <person name="Jarju S."/>
            <person name="Secka A."/>
            <person name="Antonio M."/>
            <person name="Oren A."/>
            <person name="Chaudhuri R.R."/>
            <person name="La Ragione R."/>
            <person name="Hildebrand F."/>
            <person name="Pallen M.J."/>
        </authorList>
    </citation>
    <scope>NUCLEOTIDE SEQUENCE</scope>
    <source>
        <strain evidence="2">CHK195-9823</strain>
    </source>
</reference>
<dbReference type="AlphaFoldDB" id="A0A9D1PD39"/>
<feature type="compositionally biased region" description="Basic and acidic residues" evidence="1">
    <location>
        <begin position="429"/>
        <end position="442"/>
    </location>
</feature>
<comment type="caution">
    <text evidence="2">The sequence shown here is derived from an EMBL/GenBank/DDBJ whole genome shotgun (WGS) entry which is preliminary data.</text>
</comment>
<organism evidence="2 3">
    <name type="scientific">Candidatus Blautia stercorigallinarum</name>
    <dbReference type="NCBI Taxonomy" id="2838501"/>
    <lineage>
        <taxon>Bacteria</taxon>
        <taxon>Bacillati</taxon>
        <taxon>Bacillota</taxon>
        <taxon>Clostridia</taxon>
        <taxon>Lachnospirales</taxon>
        <taxon>Lachnospiraceae</taxon>
        <taxon>Blautia</taxon>
    </lineage>
</organism>
<reference evidence="2" key="2">
    <citation type="submission" date="2021-04" db="EMBL/GenBank/DDBJ databases">
        <authorList>
            <person name="Gilroy R."/>
        </authorList>
    </citation>
    <scope>NUCLEOTIDE SEQUENCE</scope>
    <source>
        <strain evidence="2">CHK195-9823</strain>
    </source>
</reference>
<evidence type="ECO:0000256" key="1">
    <source>
        <dbReference type="SAM" id="MobiDB-lite"/>
    </source>
</evidence>
<dbReference type="EMBL" id="DXIQ01000045">
    <property type="protein sequence ID" value="HIV38801.1"/>
    <property type="molecule type" value="Genomic_DNA"/>
</dbReference>
<sequence>MNENAEMGYVLTGAIEGTAMLVKGSAYVVQEILRLLQWAMKKVQNRELTPGEYENLAKFIQKTGGNLDYLNIPAEDEIHMRRVQEDLEKLKIPYHILPDLNAGDGMVQIVYPSKYKSIVRPWFEKYCQKRLEKGDFANDKILKELAGGEAHTGIMTIPTEENGLLKEMKEDLQKLNVSYYLLPDTNIGDGTREILYAKKDEEKIRSWQESFCQKHIRQGGEKTAQELQTMAGNKSQIGYMNVPAQNSGEILSQMKEEFQRLGINYHIIDDMRTGDGLLQVMYLKKDEVAVRNWYSNYATDQLLRGGRQEYKDLMNLTNGKTQLVNIPISQDKVEEMLEDFNNLHINYCVMPNLKINDKGTMILYAAADADRVKGWYGMYQDQIMQDSGKPAPPMQEMSMGEYMQSSEMRAEDYIKSAPEVKTGRSGISKKNENRTDLNVDPNYRKLDADPAYQKVTINESMVVEKGEETFLAKIPGLKDSYFLCPSGNVFETDLQGGNSGKTFVAYISKNHRQLICDGKGKMKPSMDSKELLSHFDPVKRGFSTVKNLTKNEPEKLKLIKG</sequence>
<evidence type="ECO:0000313" key="2">
    <source>
        <dbReference type="EMBL" id="HIV38801.1"/>
    </source>
</evidence>
<accession>A0A9D1PD39</accession>
<dbReference type="Proteomes" id="UP000886814">
    <property type="component" value="Unassembled WGS sequence"/>
</dbReference>
<evidence type="ECO:0000313" key="3">
    <source>
        <dbReference type="Proteomes" id="UP000886814"/>
    </source>
</evidence>
<protein>
    <submittedName>
        <fullName evidence="2">Uncharacterized protein</fullName>
    </submittedName>
</protein>
<proteinExistence type="predicted"/>
<name>A0A9D1PD39_9FIRM</name>